<sequence length="184" mass="19532">MGTTRRAALPLATALLLAVLAACSTPITVAQPAAVCSSPLGTFPYRLGDGPSNHAKRLNSKKWQDNNSVDFLAPPGTPVYALVDGTVCDPAKDSKCVIGKTPQELKDKFSLNSFYLNGADGKQYYYTHLQSIAVKAGQKVKRGELVAYVGAYNGKNAHLHFSVDSGNVCSVLTACVPADSRRCV</sequence>
<dbReference type="Proteomes" id="UP000054498">
    <property type="component" value="Unassembled WGS sequence"/>
</dbReference>
<feature type="chain" id="PRO_5002247618" description="M23ase beta-sheet core domain-containing protein" evidence="1">
    <location>
        <begin position="31"/>
        <end position="184"/>
    </location>
</feature>
<organism evidence="3 4">
    <name type="scientific">Monoraphidium neglectum</name>
    <dbReference type="NCBI Taxonomy" id="145388"/>
    <lineage>
        <taxon>Eukaryota</taxon>
        <taxon>Viridiplantae</taxon>
        <taxon>Chlorophyta</taxon>
        <taxon>core chlorophytes</taxon>
        <taxon>Chlorophyceae</taxon>
        <taxon>CS clade</taxon>
        <taxon>Sphaeropleales</taxon>
        <taxon>Selenastraceae</taxon>
        <taxon>Monoraphidium</taxon>
    </lineage>
</organism>
<protein>
    <recommendedName>
        <fullName evidence="2">M23ase beta-sheet core domain-containing protein</fullName>
    </recommendedName>
</protein>
<dbReference type="InterPro" id="IPR011055">
    <property type="entry name" value="Dup_hybrid_motif"/>
</dbReference>
<name>A0A0D2NB86_9CHLO</name>
<dbReference type="RefSeq" id="XP_013901770.1">
    <property type="nucleotide sequence ID" value="XM_014046316.1"/>
</dbReference>
<evidence type="ECO:0000256" key="1">
    <source>
        <dbReference type="SAM" id="SignalP"/>
    </source>
</evidence>
<dbReference type="SUPFAM" id="SSF51261">
    <property type="entry name" value="Duplicated hybrid motif"/>
    <property type="match status" value="1"/>
</dbReference>
<dbReference type="InterPro" id="IPR050570">
    <property type="entry name" value="Cell_wall_metabolism_enzyme"/>
</dbReference>
<dbReference type="GO" id="GO:0004222">
    <property type="term" value="F:metalloendopeptidase activity"/>
    <property type="evidence" value="ECO:0007669"/>
    <property type="project" value="TreeGrafter"/>
</dbReference>
<keyword evidence="1" id="KW-0732">Signal</keyword>
<dbReference type="PANTHER" id="PTHR21666">
    <property type="entry name" value="PEPTIDASE-RELATED"/>
    <property type="match status" value="1"/>
</dbReference>
<dbReference type="PANTHER" id="PTHR21666:SF270">
    <property type="entry name" value="MUREIN HYDROLASE ACTIVATOR ENVC"/>
    <property type="match status" value="1"/>
</dbReference>
<accession>A0A0D2NB86</accession>
<reference evidence="3 4" key="1">
    <citation type="journal article" date="2013" name="BMC Genomics">
        <title>Reconstruction of the lipid metabolism for the microalga Monoraphidium neglectum from its genome sequence reveals characteristics suitable for biofuel production.</title>
        <authorList>
            <person name="Bogen C."/>
            <person name="Al-Dilaimi A."/>
            <person name="Albersmeier A."/>
            <person name="Wichmann J."/>
            <person name="Grundmann M."/>
            <person name="Rupp O."/>
            <person name="Lauersen K.J."/>
            <person name="Blifernez-Klassen O."/>
            <person name="Kalinowski J."/>
            <person name="Goesmann A."/>
            <person name="Mussgnug J.H."/>
            <person name="Kruse O."/>
        </authorList>
    </citation>
    <scope>NUCLEOTIDE SEQUENCE [LARGE SCALE GENOMIC DNA]</scope>
    <source>
        <strain evidence="3 4">SAG 48.87</strain>
    </source>
</reference>
<dbReference type="Pfam" id="PF01551">
    <property type="entry name" value="Peptidase_M23"/>
    <property type="match status" value="1"/>
</dbReference>
<dbReference type="Gene3D" id="2.70.70.10">
    <property type="entry name" value="Glucose Permease (Domain IIA)"/>
    <property type="match status" value="1"/>
</dbReference>
<dbReference type="AlphaFoldDB" id="A0A0D2NB86"/>
<feature type="domain" description="M23ase beta-sheet core" evidence="2">
    <location>
        <begin position="66"/>
        <end position="164"/>
    </location>
</feature>
<dbReference type="GeneID" id="25738085"/>
<evidence type="ECO:0000313" key="3">
    <source>
        <dbReference type="EMBL" id="KIZ02751.1"/>
    </source>
</evidence>
<proteinExistence type="predicted"/>
<dbReference type="KEGG" id="mng:MNEG_5208"/>
<dbReference type="InterPro" id="IPR016047">
    <property type="entry name" value="M23ase_b-sheet_dom"/>
</dbReference>
<dbReference type="CDD" id="cd12797">
    <property type="entry name" value="M23_peptidase"/>
    <property type="match status" value="1"/>
</dbReference>
<dbReference type="PROSITE" id="PS51257">
    <property type="entry name" value="PROKAR_LIPOPROTEIN"/>
    <property type="match status" value="1"/>
</dbReference>
<evidence type="ECO:0000313" key="4">
    <source>
        <dbReference type="Proteomes" id="UP000054498"/>
    </source>
</evidence>
<dbReference type="EMBL" id="KK100983">
    <property type="protein sequence ID" value="KIZ02751.1"/>
    <property type="molecule type" value="Genomic_DNA"/>
</dbReference>
<evidence type="ECO:0000259" key="2">
    <source>
        <dbReference type="Pfam" id="PF01551"/>
    </source>
</evidence>
<feature type="signal peptide" evidence="1">
    <location>
        <begin position="1"/>
        <end position="30"/>
    </location>
</feature>
<dbReference type="OrthoDB" id="533342at2759"/>
<keyword evidence="4" id="KW-1185">Reference proteome</keyword>
<gene>
    <name evidence="3" type="ORF">MNEG_5208</name>
</gene>